<sequence>MQQGSYGSEVVTDGADPVADAAVIIVGFPAPDTVVEFVERIALGHRGQPVAPKSTDFSFHTALFVRAARTGLAVERVEAIV</sequence>
<dbReference type="KEGG" id="mhev:MHEL_31530"/>
<protein>
    <submittedName>
        <fullName evidence="1">Uncharacterized protein</fullName>
    </submittedName>
</protein>
<accession>A0A7I7T7D4</accession>
<gene>
    <name evidence="1" type="ORF">MHEL_31530</name>
</gene>
<reference evidence="1 2" key="1">
    <citation type="journal article" date="2019" name="Emerg. Microbes Infect.">
        <title>Comprehensive subspecies identification of 175 nontuberculous mycobacteria species based on 7547 genomic profiles.</title>
        <authorList>
            <person name="Matsumoto Y."/>
            <person name="Kinjo T."/>
            <person name="Motooka D."/>
            <person name="Nabeya D."/>
            <person name="Jung N."/>
            <person name="Uechi K."/>
            <person name="Horii T."/>
            <person name="Iida T."/>
            <person name="Fujita J."/>
            <person name="Nakamura S."/>
        </authorList>
    </citation>
    <scope>NUCLEOTIDE SEQUENCE [LARGE SCALE GENOMIC DNA]</scope>
    <source>
        <strain evidence="1 2">JCM 30396</strain>
    </source>
</reference>
<dbReference type="EMBL" id="AP022596">
    <property type="protein sequence ID" value="BBY64910.1"/>
    <property type="molecule type" value="Genomic_DNA"/>
</dbReference>
<evidence type="ECO:0000313" key="1">
    <source>
        <dbReference type="EMBL" id="BBY64910.1"/>
    </source>
</evidence>
<dbReference type="AlphaFoldDB" id="A0A7I7T7D4"/>
<keyword evidence="2" id="KW-1185">Reference proteome</keyword>
<dbReference type="Proteomes" id="UP000467148">
    <property type="component" value="Chromosome"/>
</dbReference>
<name>A0A7I7T7D4_9MYCO</name>
<proteinExistence type="predicted"/>
<organism evidence="1 2">
    <name type="scientific">Mycolicibacterium helvum</name>
    <dbReference type="NCBI Taxonomy" id="1534349"/>
    <lineage>
        <taxon>Bacteria</taxon>
        <taxon>Bacillati</taxon>
        <taxon>Actinomycetota</taxon>
        <taxon>Actinomycetes</taxon>
        <taxon>Mycobacteriales</taxon>
        <taxon>Mycobacteriaceae</taxon>
        <taxon>Mycolicibacterium</taxon>
    </lineage>
</organism>
<evidence type="ECO:0000313" key="2">
    <source>
        <dbReference type="Proteomes" id="UP000467148"/>
    </source>
</evidence>